<dbReference type="RefSeq" id="WP_162500448.1">
    <property type="nucleotide sequence ID" value="NZ_LS398110.1"/>
</dbReference>
<dbReference type="PANTHER" id="PTHR47495">
    <property type="entry name" value="ALDEHYDE DEHYDROGENASE"/>
    <property type="match status" value="1"/>
</dbReference>
<dbReference type="InterPro" id="IPR052516">
    <property type="entry name" value="N-heterocyclic_Hydroxylase"/>
</dbReference>
<dbReference type="KEGG" id="bvz:BRAD3257_8104"/>
<evidence type="ECO:0000313" key="2">
    <source>
        <dbReference type="EMBL" id="SPP98700.1"/>
    </source>
</evidence>
<dbReference type="Pfam" id="PF20256">
    <property type="entry name" value="MoCoBD_2"/>
    <property type="match status" value="2"/>
</dbReference>
<dbReference type="GO" id="GO:0016491">
    <property type="term" value="F:oxidoreductase activity"/>
    <property type="evidence" value="ECO:0007669"/>
    <property type="project" value="InterPro"/>
</dbReference>
<dbReference type="SMART" id="SM01008">
    <property type="entry name" value="Ald_Xan_dh_C"/>
    <property type="match status" value="1"/>
</dbReference>
<dbReference type="SUPFAM" id="SSF56003">
    <property type="entry name" value="Molybdenum cofactor-binding domain"/>
    <property type="match status" value="2"/>
</dbReference>
<name>A0A2U3QBG6_9BRAD</name>
<dbReference type="InterPro" id="IPR008274">
    <property type="entry name" value="AldOxase/xan_DH_MoCoBD1"/>
</dbReference>
<proteinExistence type="predicted"/>
<dbReference type="Pfam" id="PF02738">
    <property type="entry name" value="MoCoBD_1"/>
    <property type="match status" value="1"/>
</dbReference>
<gene>
    <name evidence="2" type="ORF">BRAD3257_8104</name>
</gene>
<dbReference type="InterPro" id="IPR037165">
    <property type="entry name" value="AldOxase/xan_DH_Mopterin-bd_sf"/>
</dbReference>
<dbReference type="EMBL" id="LS398110">
    <property type="protein sequence ID" value="SPP98700.1"/>
    <property type="molecule type" value="Genomic_DNA"/>
</dbReference>
<dbReference type="PROSITE" id="PS51318">
    <property type="entry name" value="TAT"/>
    <property type="match status" value="1"/>
</dbReference>
<dbReference type="InterPro" id="IPR012368">
    <property type="entry name" value="OxRdtase_Mopterin-bd_su_IorB"/>
</dbReference>
<evidence type="ECO:0000313" key="3">
    <source>
        <dbReference type="Proteomes" id="UP000246085"/>
    </source>
</evidence>
<dbReference type="InterPro" id="IPR046867">
    <property type="entry name" value="AldOxase/xan_DH_MoCoBD2"/>
</dbReference>
<accession>A0A2U3QBG6</accession>
<dbReference type="Gene3D" id="3.90.1170.50">
    <property type="entry name" value="Aldehyde oxidase/xanthine dehydrogenase, a/b hammerhead"/>
    <property type="match status" value="1"/>
</dbReference>
<dbReference type="PANTHER" id="PTHR47495:SF2">
    <property type="entry name" value="ALDEHYDE DEHYDROGENASE"/>
    <property type="match status" value="1"/>
</dbReference>
<sequence length="722" mass="77359">MNARNSLSRRSLLTGGLAGGFLLAFHLPLRAAINEPVQPLDNTQGKFAPNAFIRIDETGRTVLIMPQVEMGQGTYTSISAVLAEELDADWSKVEVQHAPPNDKLYGNPTFGLQVTGNSNSIRAWWLPLRKAGATARAMLVQAAAAQWGVEPASCSASKGEVAHDASGRKLGYGELALAAQAQTPPKDVAIMDPKDFVLIGQPLKRLDTPDKVNGKALYGIDAILPGMKIAAIANCPVFGGKVGKVDDSAATKVAGVRKVVVLDDAVAVIGDHMWAAKKGLEALKIEWNEGSNAEISTKDIWDDLRKASQKDGAIARSDGDIAKALASGDKFEAAYELPFLAHASMEPINATVHVKPDSCEIWTGTQIMTRVQSEAAKAAGLPVDKVIVNNHLLGGGFGRKLEPDMVVAAVKIAKQVDYPVKVVWTREEDIQHDVYRPVYRDQITASLVDGKVSGWKYKVAGSAVLARWLPPAFQKGIDIDAVDAAVDAPYDFANFHVEYVRAEPLSVPTGFWRGVGPNNNVFAVECAMDELARKAGKDPIEFRKSMLTKNPRMLAVLDQVAEKSGWGQPLPPRVGRGVCVQPSFASFIATVVEAEIDDIGEITLRRVTSVVDTGIAVNPDTVKAQIEGGLIFGLTAALYGEITIDKGRVQQSNFHDYRMMRINETPKIEVIVVKSGEAPGGIGEAGVNAGPPALRNAIYAATGVALRRLPIDRKLLAAGKKA</sequence>
<dbReference type="Proteomes" id="UP000246085">
    <property type="component" value="Chromosome BRAD3257"/>
</dbReference>
<reference evidence="2 3" key="1">
    <citation type="submission" date="2018-03" db="EMBL/GenBank/DDBJ databases">
        <authorList>
            <person name="Gully D."/>
        </authorList>
    </citation>
    <scope>NUCLEOTIDE SEQUENCE [LARGE SCALE GENOMIC DNA]</scope>
    <source>
        <strain evidence="2">ORS3257</strain>
    </source>
</reference>
<dbReference type="Gene3D" id="3.30.365.10">
    <property type="entry name" value="Aldehyde oxidase/xanthine dehydrogenase, molybdopterin binding domain"/>
    <property type="match status" value="4"/>
</dbReference>
<feature type="domain" description="Aldehyde oxidase/xanthine dehydrogenase a/b hammerhead" evidence="1">
    <location>
        <begin position="213"/>
        <end position="291"/>
    </location>
</feature>
<protein>
    <submittedName>
        <fullName evidence="2">Aldehyde dehydrogenase protein</fullName>
    </submittedName>
</protein>
<organism evidence="2 3">
    <name type="scientific">Bradyrhizobium vignae</name>
    <dbReference type="NCBI Taxonomy" id="1549949"/>
    <lineage>
        <taxon>Bacteria</taxon>
        <taxon>Pseudomonadati</taxon>
        <taxon>Pseudomonadota</taxon>
        <taxon>Alphaproteobacteria</taxon>
        <taxon>Hyphomicrobiales</taxon>
        <taxon>Nitrobacteraceae</taxon>
        <taxon>Bradyrhizobium</taxon>
    </lineage>
</organism>
<dbReference type="InterPro" id="IPR000674">
    <property type="entry name" value="Ald_Oxase/Xan_DH_a/b"/>
</dbReference>
<evidence type="ECO:0000259" key="1">
    <source>
        <dbReference type="SMART" id="SM01008"/>
    </source>
</evidence>
<dbReference type="InterPro" id="IPR006311">
    <property type="entry name" value="TAT_signal"/>
</dbReference>
<dbReference type="AlphaFoldDB" id="A0A2U3QBG6"/>
<dbReference type="PIRSF" id="PIRSF036389">
    <property type="entry name" value="IOR_B"/>
    <property type="match status" value="1"/>
</dbReference>